<keyword evidence="11" id="KW-1185">Reference proteome</keyword>
<dbReference type="Proteomes" id="UP001219525">
    <property type="component" value="Unassembled WGS sequence"/>
</dbReference>
<dbReference type="InterPro" id="IPR037151">
    <property type="entry name" value="AlkB-like_sf"/>
</dbReference>
<evidence type="ECO:0000256" key="4">
    <source>
        <dbReference type="ARBA" id="ARBA00022964"/>
    </source>
</evidence>
<dbReference type="PANTHER" id="PTHR46030">
    <property type="entry name" value="ALPHA-KETOGLUTARATE-DEPENDENT DIOXYGENASE ALKB HOMOLOG 6"/>
    <property type="match status" value="1"/>
</dbReference>
<comment type="similarity">
    <text evidence="8">Belongs to the iron/ascorbate-dependent oxidoreductase family.</text>
</comment>
<dbReference type="GO" id="GO:0005634">
    <property type="term" value="C:nucleus"/>
    <property type="evidence" value="ECO:0007669"/>
    <property type="project" value="UniProtKB-SubCell"/>
</dbReference>
<evidence type="ECO:0000256" key="6">
    <source>
        <dbReference type="ARBA" id="ARBA00023004"/>
    </source>
</evidence>
<accession>A0AAD6V9Y8</accession>
<evidence type="ECO:0000256" key="5">
    <source>
        <dbReference type="ARBA" id="ARBA00023002"/>
    </source>
</evidence>
<comment type="caution">
    <text evidence="10">The sequence shown here is derived from an EMBL/GenBank/DDBJ whole genome shotgun (WGS) entry which is preliminary data.</text>
</comment>
<sequence length="281" mass="31494">MGSTATGNTPSIDLSRYRIPGHDACYYVPDFITEEEERYLMDKIKESPQQRWKQLANRRLQLWGGELTSTNALVAQPMPAFVDTYPDIIARLKGTGVFMDAPHGRPNHIIMNEVGLFRRSITLSDQFYEQYLPGQGIMPHEDGPAYFPVVATISLGSHCIFHYYQYKPDDTLPDGGRSIDPTPVLSVLLEPRSVVISEHSLYTAHLHAIREVEEDIITAGNATTPPLLSDLGVPIVNWDRVTLPAAVKIMSEGGALKRAARYSLTCRDVKKVLQLKLFTKR</sequence>
<keyword evidence="4" id="KW-0223">Dioxygenase</keyword>
<dbReference type="PROSITE" id="PS51471">
    <property type="entry name" value="FE2OG_OXY"/>
    <property type="match status" value="1"/>
</dbReference>
<comment type="similarity">
    <text evidence="2">Belongs to the alkB family.</text>
</comment>
<keyword evidence="6 8" id="KW-0408">Iron</keyword>
<dbReference type="InterPro" id="IPR032862">
    <property type="entry name" value="ALKBH6"/>
</dbReference>
<comment type="subcellular location">
    <subcellularLocation>
        <location evidence="1">Nucleus</location>
    </subcellularLocation>
</comment>
<evidence type="ECO:0000259" key="9">
    <source>
        <dbReference type="PROSITE" id="PS51471"/>
    </source>
</evidence>
<reference evidence="10" key="1">
    <citation type="submission" date="2023-03" db="EMBL/GenBank/DDBJ databases">
        <title>Massive genome expansion in bonnet fungi (Mycena s.s.) driven by repeated elements and novel gene families across ecological guilds.</title>
        <authorList>
            <consortium name="Lawrence Berkeley National Laboratory"/>
            <person name="Harder C.B."/>
            <person name="Miyauchi S."/>
            <person name="Viragh M."/>
            <person name="Kuo A."/>
            <person name="Thoen E."/>
            <person name="Andreopoulos B."/>
            <person name="Lu D."/>
            <person name="Skrede I."/>
            <person name="Drula E."/>
            <person name="Henrissat B."/>
            <person name="Morin E."/>
            <person name="Kohler A."/>
            <person name="Barry K."/>
            <person name="LaButti K."/>
            <person name="Morin E."/>
            <person name="Salamov A."/>
            <person name="Lipzen A."/>
            <person name="Mereny Z."/>
            <person name="Hegedus B."/>
            <person name="Baldrian P."/>
            <person name="Stursova M."/>
            <person name="Weitz H."/>
            <person name="Taylor A."/>
            <person name="Grigoriev I.V."/>
            <person name="Nagy L.G."/>
            <person name="Martin F."/>
            <person name="Kauserud H."/>
        </authorList>
    </citation>
    <scope>NUCLEOTIDE SEQUENCE</scope>
    <source>
        <strain evidence="10">9144</strain>
    </source>
</reference>
<evidence type="ECO:0000256" key="7">
    <source>
        <dbReference type="ARBA" id="ARBA00023242"/>
    </source>
</evidence>
<evidence type="ECO:0000313" key="10">
    <source>
        <dbReference type="EMBL" id="KAJ7203583.1"/>
    </source>
</evidence>
<evidence type="ECO:0000256" key="1">
    <source>
        <dbReference type="ARBA" id="ARBA00004123"/>
    </source>
</evidence>
<evidence type="ECO:0000256" key="3">
    <source>
        <dbReference type="ARBA" id="ARBA00022723"/>
    </source>
</evidence>
<feature type="domain" description="Fe2OG dioxygenase" evidence="9">
    <location>
        <begin position="119"/>
        <end position="270"/>
    </location>
</feature>
<evidence type="ECO:0000313" key="11">
    <source>
        <dbReference type="Proteomes" id="UP001219525"/>
    </source>
</evidence>
<protein>
    <recommendedName>
        <fullName evidence="9">Fe2OG dioxygenase domain-containing protein</fullName>
    </recommendedName>
</protein>
<organism evidence="10 11">
    <name type="scientific">Mycena pura</name>
    <dbReference type="NCBI Taxonomy" id="153505"/>
    <lineage>
        <taxon>Eukaryota</taxon>
        <taxon>Fungi</taxon>
        <taxon>Dikarya</taxon>
        <taxon>Basidiomycota</taxon>
        <taxon>Agaricomycotina</taxon>
        <taxon>Agaricomycetes</taxon>
        <taxon>Agaricomycetidae</taxon>
        <taxon>Agaricales</taxon>
        <taxon>Marasmiineae</taxon>
        <taxon>Mycenaceae</taxon>
        <taxon>Mycena</taxon>
    </lineage>
</organism>
<dbReference type="SUPFAM" id="SSF51197">
    <property type="entry name" value="Clavaminate synthase-like"/>
    <property type="match status" value="1"/>
</dbReference>
<keyword evidence="7" id="KW-0539">Nucleus</keyword>
<dbReference type="PANTHER" id="PTHR46030:SF1">
    <property type="entry name" value="ALPHA-KETOGLUTARATE-DEPENDENT DIOXYGENASE ALKB HOMOLOG 6"/>
    <property type="match status" value="1"/>
</dbReference>
<keyword evidence="3 8" id="KW-0479">Metal-binding</keyword>
<gene>
    <name evidence="10" type="ORF">GGX14DRAFT_523426</name>
</gene>
<dbReference type="AlphaFoldDB" id="A0AAD6V9Y8"/>
<keyword evidence="5 8" id="KW-0560">Oxidoreductase</keyword>
<evidence type="ECO:0000256" key="8">
    <source>
        <dbReference type="RuleBase" id="RU003682"/>
    </source>
</evidence>
<dbReference type="EMBL" id="JARJCW010000050">
    <property type="protein sequence ID" value="KAJ7203583.1"/>
    <property type="molecule type" value="Genomic_DNA"/>
</dbReference>
<proteinExistence type="inferred from homology"/>
<dbReference type="GO" id="GO:0051213">
    <property type="term" value="F:dioxygenase activity"/>
    <property type="evidence" value="ECO:0007669"/>
    <property type="project" value="UniProtKB-KW"/>
</dbReference>
<dbReference type="Gene3D" id="2.60.120.590">
    <property type="entry name" value="Alpha-ketoglutarate-dependent dioxygenase AlkB-like"/>
    <property type="match status" value="1"/>
</dbReference>
<dbReference type="GO" id="GO:0046872">
    <property type="term" value="F:metal ion binding"/>
    <property type="evidence" value="ECO:0007669"/>
    <property type="project" value="UniProtKB-KW"/>
</dbReference>
<evidence type="ECO:0000256" key="2">
    <source>
        <dbReference type="ARBA" id="ARBA00007879"/>
    </source>
</evidence>
<dbReference type="InterPro" id="IPR005123">
    <property type="entry name" value="Oxoglu/Fe-dep_dioxygenase_dom"/>
</dbReference>
<name>A0AAD6V9Y8_9AGAR</name>